<dbReference type="STRING" id="946122.A0A0C2WVK8"/>
<protein>
    <submittedName>
        <fullName evidence="2">Uncharacterized protein</fullName>
    </submittedName>
</protein>
<sequence length="231" mass="26870">MMRGMVKHLRKLQFDAHKNIKLEKKRWEFTDHRIFGYLHWFLTIFEFCIALFIIISVVATLINFITGMLLPTIIASLPFYFPGPSGPAQIDRDCRFMTEIVPYTIKSFRPKWFGLFGEPTPIIYHTPRSRKGHNITVIPIDRRDVELRYWVDGDRVDISGLEPFKYNRSVDCGEDVAKCLDLGFLGVTIAVPPGTSGSHTFKAEIVQQENETFVWGDRRRRRVKMKVDQCV</sequence>
<accession>A0A0C2WVK8</accession>
<feature type="transmembrane region" description="Helical" evidence="1">
    <location>
        <begin position="34"/>
        <end position="55"/>
    </location>
</feature>
<evidence type="ECO:0000313" key="3">
    <source>
        <dbReference type="Proteomes" id="UP000054549"/>
    </source>
</evidence>
<organism evidence="2 3">
    <name type="scientific">Amanita muscaria (strain Koide BX008)</name>
    <dbReference type="NCBI Taxonomy" id="946122"/>
    <lineage>
        <taxon>Eukaryota</taxon>
        <taxon>Fungi</taxon>
        <taxon>Dikarya</taxon>
        <taxon>Basidiomycota</taxon>
        <taxon>Agaricomycotina</taxon>
        <taxon>Agaricomycetes</taxon>
        <taxon>Agaricomycetidae</taxon>
        <taxon>Agaricales</taxon>
        <taxon>Pluteineae</taxon>
        <taxon>Amanitaceae</taxon>
        <taxon>Amanita</taxon>
    </lineage>
</organism>
<keyword evidence="3" id="KW-1185">Reference proteome</keyword>
<feature type="transmembrane region" description="Helical" evidence="1">
    <location>
        <begin position="61"/>
        <end position="81"/>
    </location>
</feature>
<keyword evidence="1" id="KW-0472">Membrane</keyword>
<reference evidence="2 3" key="1">
    <citation type="submission" date="2014-04" db="EMBL/GenBank/DDBJ databases">
        <title>Evolutionary Origins and Diversification of the Mycorrhizal Mutualists.</title>
        <authorList>
            <consortium name="DOE Joint Genome Institute"/>
            <consortium name="Mycorrhizal Genomics Consortium"/>
            <person name="Kohler A."/>
            <person name="Kuo A."/>
            <person name="Nagy L.G."/>
            <person name="Floudas D."/>
            <person name="Copeland A."/>
            <person name="Barry K.W."/>
            <person name="Cichocki N."/>
            <person name="Veneault-Fourrey C."/>
            <person name="LaButti K."/>
            <person name="Lindquist E.A."/>
            <person name="Lipzen A."/>
            <person name="Lundell T."/>
            <person name="Morin E."/>
            <person name="Murat C."/>
            <person name="Riley R."/>
            <person name="Ohm R."/>
            <person name="Sun H."/>
            <person name="Tunlid A."/>
            <person name="Henrissat B."/>
            <person name="Grigoriev I.V."/>
            <person name="Hibbett D.S."/>
            <person name="Martin F."/>
        </authorList>
    </citation>
    <scope>NUCLEOTIDE SEQUENCE [LARGE SCALE GENOMIC DNA]</scope>
    <source>
        <strain evidence="2 3">Koide BX008</strain>
    </source>
</reference>
<keyword evidence="1" id="KW-1133">Transmembrane helix</keyword>
<proteinExistence type="predicted"/>
<evidence type="ECO:0000313" key="2">
    <source>
        <dbReference type="EMBL" id="KIL60373.1"/>
    </source>
</evidence>
<dbReference type="Proteomes" id="UP000054549">
    <property type="component" value="Unassembled WGS sequence"/>
</dbReference>
<dbReference type="EMBL" id="KN818300">
    <property type="protein sequence ID" value="KIL60373.1"/>
    <property type="molecule type" value="Genomic_DNA"/>
</dbReference>
<gene>
    <name evidence="2" type="ORF">M378DRAFT_923434</name>
</gene>
<evidence type="ECO:0000256" key="1">
    <source>
        <dbReference type="SAM" id="Phobius"/>
    </source>
</evidence>
<name>A0A0C2WVK8_AMAMK</name>
<keyword evidence="1" id="KW-0812">Transmembrane</keyword>
<dbReference type="InParanoid" id="A0A0C2WVK8"/>
<dbReference type="AlphaFoldDB" id="A0A0C2WVK8"/>
<dbReference type="HOGENOM" id="CLU_1199540_0_0_1"/>